<name>A0A6A4KNN0_9ERIC</name>
<evidence type="ECO:0000256" key="2">
    <source>
        <dbReference type="ARBA" id="ARBA00022694"/>
    </source>
</evidence>
<evidence type="ECO:0000259" key="5">
    <source>
        <dbReference type="Pfam" id="PF25151"/>
    </source>
</evidence>
<dbReference type="InterPro" id="IPR019442">
    <property type="entry name" value="THADA/TRM732_DUF2428"/>
</dbReference>
<dbReference type="InterPro" id="IPR056843">
    <property type="entry name" value="THADA-like_TPR"/>
</dbReference>
<feature type="non-terminal residue" evidence="6">
    <location>
        <position position="1"/>
    </location>
</feature>
<reference evidence="6 7" key="1">
    <citation type="journal article" date="2019" name="Genome Biol. Evol.">
        <title>The Rhododendron genome and chromosomal organization provide insight into shared whole-genome duplications across the heath family (Ericaceae).</title>
        <authorList>
            <person name="Soza V.L."/>
            <person name="Lindsley D."/>
            <person name="Waalkes A."/>
            <person name="Ramage E."/>
            <person name="Patwardhan R.P."/>
            <person name="Burton J.N."/>
            <person name="Adey A."/>
            <person name="Kumar A."/>
            <person name="Qiu R."/>
            <person name="Shendure J."/>
            <person name="Hall B."/>
        </authorList>
    </citation>
    <scope>NUCLEOTIDE SEQUENCE [LARGE SCALE GENOMIC DNA]</scope>
    <source>
        <strain evidence="6">RSF 1966-606</strain>
    </source>
</reference>
<comment type="similarity">
    <text evidence="1">Belongs to the THADA family.</text>
</comment>
<proteinExistence type="inferred from homology"/>
<keyword evidence="7" id="KW-1185">Reference proteome</keyword>
<dbReference type="Proteomes" id="UP000428333">
    <property type="component" value="Linkage Group LG11"/>
</dbReference>
<feature type="domain" description="tRNA (32-2'-O)-methyltransferase regulator THADA-like C-terminal TPR repeats region" evidence="5">
    <location>
        <begin position="1293"/>
        <end position="1477"/>
    </location>
</feature>
<dbReference type="SUPFAM" id="SSF48371">
    <property type="entry name" value="ARM repeat"/>
    <property type="match status" value="1"/>
</dbReference>
<dbReference type="InterPro" id="IPR051954">
    <property type="entry name" value="tRNA_methyltransferase_THADA"/>
</dbReference>
<evidence type="ECO:0000313" key="6">
    <source>
        <dbReference type="EMBL" id="KAE9449266.1"/>
    </source>
</evidence>
<organism evidence="6 7">
    <name type="scientific">Rhododendron williamsianum</name>
    <dbReference type="NCBI Taxonomy" id="262921"/>
    <lineage>
        <taxon>Eukaryota</taxon>
        <taxon>Viridiplantae</taxon>
        <taxon>Streptophyta</taxon>
        <taxon>Embryophyta</taxon>
        <taxon>Tracheophyta</taxon>
        <taxon>Spermatophyta</taxon>
        <taxon>Magnoliopsida</taxon>
        <taxon>eudicotyledons</taxon>
        <taxon>Gunneridae</taxon>
        <taxon>Pentapetalae</taxon>
        <taxon>asterids</taxon>
        <taxon>Ericales</taxon>
        <taxon>Ericaceae</taxon>
        <taxon>Ericoideae</taxon>
        <taxon>Rhodoreae</taxon>
        <taxon>Rhododendron</taxon>
    </lineage>
</organism>
<dbReference type="EMBL" id="QEFC01003186">
    <property type="protein sequence ID" value="KAE9449266.1"/>
    <property type="molecule type" value="Genomic_DNA"/>
</dbReference>
<evidence type="ECO:0000313" key="7">
    <source>
        <dbReference type="Proteomes" id="UP000428333"/>
    </source>
</evidence>
<dbReference type="Pfam" id="PF25150">
    <property type="entry name" value="TPR_Trm732"/>
    <property type="match status" value="1"/>
</dbReference>
<dbReference type="InterPro" id="IPR056842">
    <property type="entry name" value="THADA-like_TPR_C"/>
</dbReference>
<dbReference type="Pfam" id="PF25151">
    <property type="entry name" value="TPR_Trm732_C"/>
    <property type="match status" value="1"/>
</dbReference>
<evidence type="ECO:0000259" key="4">
    <source>
        <dbReference type="Pfam" id="PF25150"/>
    </source>
</evidence>
<comment type="caution">
    <text evidence="6">The sequence shown here is derived from an EMBL/GenBank/DDBJ whole genome shotgun (WGS) entry which is preliminary data.</text>
</comment>
<sequence length="1956" mass="218575">MASPPAPPPLHLQRRVFPHSYTTALRNHRNSPTTSPFFSDLNHLVSLTSTYAQLHHAKKLANSFSHLLQNPNQNDDVDGSDVVSVAARFYLEILFLENSFPLHRTLVSALAKNRNFLSLIRDCFRTLCDEYGGEKGKGKRFCVSRVALSMMSSPKLGFLVDVIEECVVLVGLDAVSGLNSVVKETTEGSRPSPIVMEQCQEALSCLYYLLQRFPSKFTTSFNGSCSDLVSETSNVLDGICSDMVSENLNVLELVCLGPEELGLAIMEGIFFQTNCSLVDSCDNEVNNVIRKVPFEGDLYYEIRNLAVLSRLCLIRGILTAVSRTVLNFQFVVSRGDVNGFCSNGDRSNLVQTILYDGVFLELCKYCENPTDSHFNFHTLTVLQICLQQIKTSIQGNLGNPTEDCYPISEDMGARILRIIWNNLEDPLSQTVKQVHLIFDLFLDIQSTQHWSEGSDRIKLSLRRITSDLLRMGPRCKGRYSPDLLLETAQAYIDDDVCCAATTFLKCFLECLRDECWSSDGIESGYAKYRGHCLPPFLFGLASGVSKLRSNLNTYALPVILELDVDAIFPMLAIISAAQGGEETELVHPELSGINMSLRVEQKVAILVSLLKVSRFLALIEGDIDWFEDSLVSQEGGGHRVDKIGCYAVFSIKGIKVKVLAEWLAMALTHVDESLRVDAAESLFSNPKTSSLPSCLELSLMKEAVPLNMRCCSTAFQMKWASLFRKFFSRVRTALEKEMKQGRWLPLACCVGKVVSPCKGTDETEVHKAEDLFYFIRWMSSFLFFSCYPSAPYERKIMAMELILIMINVWSIAPPSLGTCESISSDPSLCPYSKGFTSPDSTLLLVGSIVDSWDRLRENSFRILLHFPTPLPGLCSQDMVQRVITWAKHLVSSPRVRESDAGALTMRLIFRKYVLELEWMVRPSCNIVSFPSETELPNGDTQSCMSTSPAIVYVRSLIDWLRIAVEEGERDLSEACKKALFTVYCLPFALWVVSADAWYLPEDMDDMVDDDAFLPELASDVDASESASEHEVKNSKLVRDARQSEQVSLLLGTIIRKVPLPMSDLSDSGDLFPDAASAPSMASDLVLDLKQLETIGNHFLEVLLKMKHNGAIDKTRAGFTALCNRLLCSNDPRLCKLTESWMEQLMERTVAKGQTVDDLLRRSAGIPAAFTALFLSEPEGTPKRLLPRALRWLIDLAKGSLLDPCDVNNPNNDSCNSLPVKSNQPTVCSVSPEMDINGRTSKIRDEGVVPTVHAFNVLRAAFNDTNLATDTSGFSAEALIISIRSFSSSYWEVRNSACLAYTALVRRMIGFLNVQKRESARRALSGLEFFHRYPSLHPFLLNELRVATELLNDTAPQHPESNLAKVVHPSLCPMLILLSRLKPSTIASEAGDTLDPFLFMPFIRRCSIQSNLRVRVLASRALTGLVSNEKLPNVLLNIASELPCRENQMASVPVNMNDRKPKVSFNSIHGTLLQLNSLLETNCRNLADFAKRDQIIGDLIQVLVPCSWIGKPKLCPCPTINCGFLKVLDNVLSIVRTCHISENIGPIWNLLWELSSECLNVEATNGLSYYDPSVVELRKQAAIPTSIVFAKHLKKFQQRLVLSLSDESYEVRIATLKWLLLFLKAMESGELKRTGESCKSDLSGRLAHMYDSIAFYVNQIKQRSASSEPANMRNAAAESLVASGLLEKAEVIGSLVINSQIGSENPSPCFEPEDAVNTYAHMILGIWFTCIKLLEDEDVEIRRKLAINVQKCFASKKSGENAQVEKVIELSFVHLSSIFGNWLEYFNYLSQWVLNAASCVISTGDLVRRVFDKEIDNHHEEKFKEFVIYVERRFYDQLITFAKTYVDKQGGADWISSVGNHKDAFLPLYANLLGFYALSNCIFTGESVENDESLLPDVVGLGEFINPFLRNPLILNLYLLVVKLHEKKVDTSSGNLIEKWIGDGSSWDGFDPYFLLR</sequence>
<gene>
    <name evidence="6" type="ORF">C3L33_18829</name>
</gene>
<keyword evidence="2" id="KW-0819">tRNA processing</keyword>
<feature type="domain" description="tRNA (32-2'-O)-methyltransferase regulator THADA-like TPR repeats region" evidence="4">
    <location>
        <begin position="543"/>
        <end position="808"/>
    </location>
</feature>
<dbReference type="InterPro" id="IPR016024">
    <property type="entry name" value="ARM-type_fold"/>
</dbReference>
<evidence type="ECO:0000259" key="3">
    <source>
        <dbReference type="Pfam" id="PF10350"/>
    </source>
</evidence>
<dbReference type="PANTHER" id="PTHR14387">
    <property type="entry name" value="THADA/DEATH RECEPTOR INTERACTING PROTEIN"/>
    <property type="match status" value="1"/>
</dbReference>
<accession>A0A6A4KNN0</accession>
<protein>
    <submittedName>
        <fullName evidence="6">Uncharacterized protein</fullName>
    </submittedName>
</protein>
<dbReference type="Pfam" id="PF10350">
    <property type="entry name" value="DUF2428"/>
    <property type="match status" value="1"/>
</dbReference>
<dbReference type="OrthoDB" id="73997at2759"/>
<feature type="domain" description="DUF2428" evidence="3">
    <location>
        <begin position="986"/>
        <end position="1291"/>
    </location>
</feature>
<dbReference type="PANTHER" id="PTHR14387:SF0">
    <property type="entry name" value="DUF2428 DOMAIN-CONTAINING PROTEIN"/>
    <property type="match status" value="1"/>
</dbReference>
<dbReference type="GO" id="GO:0030488">
    <property type="term" value="P:tRNA methylation"/>
    <property type="evidence" value="ECO:0007669"/>
    <property type="project" value="TreeGrafter"/>
</dbReference>
<dbReference type="GO" id="GO:0005829">
    <property type="term" value="C:cytosol"/>
    <property type="evidence" value="ECO:0007669"/>
    <property type="project" value="TreeGrafter"/>
</dbReference>
<evidence type="ECO:0000256" key="1">
    <source>
        <dbReference type="ARBA" id="ARBA00010409"/>
    </source>
</evidence>